<dbReference type="RefSeq" id="WP_089109381.1">
    <property type="nucleotide sequence ID" value="NZ_BCMF01000007.1"/>
</dbReference>
<name>A0A1Z5ICU8_9LACO</name>
<sequence length="71" mass="7877">MTEAIMLLLWIVLATGAFLVVGSLYGYRHNLSKPNAIFYTALAFYLGLFVVTFLSIANAIIEIAFSTLFQI</sequence>
<dbReference type="EMBL" id="BCMF01000007">
    <property type="protein sequence ID" value="GAW99579.1"/>
    <property type="molecule type" value="Genomic_DNA"/>
</dbReference>
<accession>A0A1Z5ICU8</accession>
<proteinExistence type="predicted"/>
<dbReference type="Proteomes" id="UP000198374">
    <property type="component" value="Unassembled WGS sequence"/>
</dbReference>
<evidence type="ECO:0000256" key="1">
    <source>
        <dbReference type="SAM" id="Phobius"/>
    </source>
</evidence>
<reference evidence="2 3" key="1">
    <citation type="submission" date="2015-11" db="EMBL/GenBank/DDBJ databases">
        <title>Draft genome sequences of new species of the genus Lactobacillus isolated from orchardgrass silage.</title>
        <authorList>
            <person name="Tohno M."/>
            <person name="Tanizawa Y."/>
            <person name="Arita M."/>
        </authorList>
    </citation>
    <scope>NUCLEOTIDE SEQUENCE [LARGE SCALE GENOMIC DNA]</scope>
    <source>
        <strain evidence="2 3">IWT30</strain>
    </source>
</reference>
<gene>
    <name evidence="2" type="ORF">IWT30_01549</name>
</gene>
<keyword evidence="1" id="KW-0812">Transmembrane</keyword>
<keyword evidence="1" id="KW-0472">Membrane</keyword>
<evidence type="ECO:0000313" key="2">
    <source>
        <dbReference type="EMBL" id="GAW99579.1"/>
    </source>
</evidence>
<feature type="transmembrane region" description="Helical" evidence="1">
    <location>
        <begin position="37"/>
        <end position="61"/>
    </location>
</feature>
<feature type="transmembrane region" description="Helical" evidence="1">
    <location>
        <begin position="7"/>
        <end position="25"/>
    </location>
</feature>
<organism evidence="2 3">
    <name type="scientific">Secundilactobacillus mixtipabuli</name>
    <dbReference type="NCBI Taxonomy" id="1435342"/>
    <lineage>
        <taxon>Bacteria</taxon>
        <taxon>Bacillati</taxon>
        <taxon>Bacillota</taxon>
        <taxon>Bacilli</taxon>
        <taxon>Lactobacillales</taxon>
        <taxon>Lactobacillaceae</taxon>
        <taxon>Secundilactobacillus</taxon>
    </lineage>
</organism>
<protein>
    <submittedName>
        <fullName evidence="2">Uncharacterized protein</fullName>
    </submittedName>
</protein>
<evidence type="ECO:0000313" key="3">
    <source>
        <dbReference type="Proteomes" id="UP000198374"/>
    </source>
</evidence>
<keyword evidence="1" id="KW-1133">Transmembrane helix</keyword>
<dbReference type="AlphaFoldDB" id="A0A1Z5ICU8"/>
<keyword evidence="3" id="KW-1185">Reference proteome</keyword>
<comment type="caution">
    <text evidence="2">The sequence shown here is derived from an EMBL/GenBank/DDBJ whole genome shotgun (WGS) entry which is preliminary data.</text>
</comment>